<organism evidence="4 5">
    <name type="scientific">Lacibacterium aquatile</name>
    <dbReference type="NCBI Taxonomy" id="1168082"/>
    <lineage>
        <taxon>Bacteria</taxon>
        <taxon>Pseudomonadati</taxon>
        <taxon>Pseudomonadota</taxon>
        <taxon>Alphaproteobacteria</taxon>
        <taxon>Rhodospirillales</taxon>
        <taxon>Rhodospirillaceae</taxon>
    </lineage>
</organism>
<protein>
    <submittedName>
        <fullName evidence="4">VacJ family lipoprotein</fullName>
    </submittedName>
</protein>
<keyword evidence="2" id="KW-0732">Signal</keyword>
<comment type="caution">
    <text evidence="4">The sequence shown here is derived from an EMBL/GenBank/DDBJ whole genome shotgun (WGS) entry which is preliminary data.</text>
</comment>
<gene>
    <name evidence="4" type="ORF">ACFSM5_18410</name>
</gene>
<evidence type="ECO:0000256" key="1">
    <source>
        <dbReference type="ARBA" id="ARBA00010634"/>
    </source>
</evidence>
<dbReference type="PANTHER" id="PTHR30035">
    <property type="entry name" value="LIPOPROTEIN VACJ-RELATED"/>
    <property type="match status" value="1"/>
</dbReference>
<proteinExistence type="inferred from homology"/>
<evidence type="ECO:0000256" key="3">
    <source>
        <dbReference type="SAM" id="MobiDB-lite"/>
    </source>
</evidence>
<dbReference type="EMBL" id="JBHUIP010000014">
    <property type="protein sequence ID" value="MFD2264885.1"/>
    <property type="molecule type" value="Genomic_DNA"/>
</dbReference>
<dbReference type="PANTHER" id="PTHR30035:SF3">
    <property type="entry name" value="INTERMEMBRANE PHOSPHOLIPID TRANSPORT SYSTEM LIPOPROTEIN MLAA"/>
    <property type="match status" value="1"/>
</dbReference>
<keyword evidence="4" id="KW-0449">Lipoprotein</keyword>
<feature type="region of interest" description="Disordered" evidence="3">
    <location>
        <begin position="216"/>
        <end position="239"/>
    </location>
</feature>
<accession>A0ABW5DWL0</accession>
<reference evidence="5" key="1">
    <citation type="journal article" date="2019" name="Int. J. Syst. Evol. Microbiol.">
        <title>The Global Catalogue of Microorganisms (GCM) 10K type strain sequencing project: providing services to taxonomists for standard genome sequencing and annotation.</title>
        <authorList>
            <consortium name="The Broad Institute Genomics Platform"/>
            <consortium name="The Broad Institute Genome Sequencing Center for Infectious Disease"/>
            <person name="Wu L."/>
            <person name="Ma J."/>
        </authorList>
    </citation>
    <scope>NUCLEOTIDE SEQUENCE [LARGE SCALE GENOMIC DNA]</scope>
    <source>
        <strain evidence="5">CGMCC 1.19062</strain>
    </source>
</reference>
<dbReference type="Proteomes" id="UP001597295">
    <property type="component" value="Unassembled WGS sequence"/>
</dbReference>
<evidence type="ECO:0000256" key="2">
    <source>
        <dbReference type="ARBA" id="ARBA00022729"/>
    </source>
</evidence>
<dbReference type="InterPro" id="IPR007428">
    <property type="entry name" value="MlaA"/>
</dbReference>
<dbReference type="RefSeq" id="WP_379878019.1">
    <property type="nucleotide sequence ID" value="NZ_JBHUIP010000014.1"/>
</dbReference>
<evidence type="ECO:0000313" key="4">
    <source>
        <dbReference type="EMBL" id="MFD2264885.1"/>
    </source>
</evidence>
<keyword evidence="5" id="KW-1185">Reference proteome</keyword>
<sequence length="239" mass="26051">MGSAVLLGACASDPASNDPIEGVNRGVFAVNKAVDTVVVRPVAWTYREVMPDPFKDRLRDFLNNLKTPVVLANDLMQGNMDRAGVTFERFWINSILGLGGLIDIASSIGIPRHSEDFGQTLASWGVGEGPYLVLPLLGPSNPRDAVGLVVDYALDPLTWILPAGNNQELGYARLGTDIIDTRSRLIKVTDDLEKNSVDYYATMRSLYRQRRAAEISNGKAPMPTGMERGPAYPGQKTDE</sequence>
<evidence type="ECO:0000313" key="5">
    <source>
        <dbReference type="Proteomes" id="UP001597295"/>
    </source>
</evidence>
<name>A0ABW5DWL0_9PROT</name>
<dbReference type="Pfam" id="PF04333">
    <property type="entry name" value="MlaA"/>
    <property type="match status" value="1"/>
</dbReference>
<dbReference type="PRINTS" id="PR01805">
    <property type="entry name" value="VACJLIPOPROT"/>
</dbReference>
<comment type="similarity">
    <text evidence="1">Belongs to the MlaA family.</text>
</comment>